<dbReference type="InterPro" id="IPR000672">
    <property type="entry name" value="THF_DH/CycHdrlase"/>
</dbReference>
<dbReference type="SUPFAM" id="SSF51735">
    <property type="entry name" value="NAD(P)-binding Rossmann-fold domains"/>
    <property type="match status" value="1"/>
</dbReference>
<evidence type="ECO:0000256" key="10">
    <source>
        <dbReference type="ARBA" id="ARBA00023268"/>
    </source>
</evidence>
<sequence>MQLMDGKKLAQSITNVIKEQLKNLRIKPTLAIVQVGEIESSTKYVNYKLKKAIELGIKAELFNFAEDVSFDELKRFFKKHLNKFSGIMVQLPLPGHLDKQKVCDLIPYKKDIDGLTSKNNSKFYSNQVAFTPATANAILNILDYYGIDVYSKKCGVIGQSDLVGKPVSYLLRKKGAIVNTYDISTGIDNIVENDVLIVAAGVAHLVDYTMVKEGCVVIDVGTNIDKHSEYKLMGDVNPEKLEQKASYLAPVPGGIGPLTVVSLFYNLIFNPHNS</sequence>
<evidence type="ECO:0000256" key="2">
    <source>
        <dbReference type="ARBA" id="ARBA00022563"/>
    </source>
</evidence>
<evidence type="ECO:0000256" key="1">
    <source>
        <dbReference type="ARBA" id="ARBA00004777"/>
    </source>
</evidence>
<dbReference type="HAMAP" id="MF_01576">
    <property type="entry name" value="THF_DHG_CYH"/>
    <property type="match status" value="1"/>
</dbReference>
<comment type="subunit">
    <text evidence="11">Homodimer.</text>
</comment>
<comment type="function">
    <text evidence="11">Catalyzes the oxidation of 5,10-methylenetetrahydrofolate to 5,10-methenyltetrahydrofolate and then the hydrolysis of 5,10-methenyltetrahydrofolate to 10-formyltetrahydrofolate.</text>
</comment>
<dbReference type="InterPro" id="IPR046346">
    <property type="entry name" value="Aminoacid_DH-like_N_sf"/>
</dbReference>
<comment type="catalytic activity">
    <reaction evidence="11">
        <text>(6R)-5,10-methylene-5,6,7,8-tetrahydrofolate + NADP(+) = (6R)-5,10-methenyltetrahydrofolate + NADPH</text>
        <dbReference type="Rhea" id="RHEA:22812"/>
        <dbReference type="ChEBI" id="CHEBI:15636"/>
        <dbReference type="ChEBI" id="CHEBI:57455"/>
        <dbReference type="ChEBI" id="CHEBI:57783"/>
        <dbReference type="ChEBI" id="CHEBI:58349"/>
        <dbReference type="EC" id="1.5.1.5"/>
    </reaction>
</comment>
<gene>
    <name evidence="11" type="primary">folD</name>
    <name evidence="14" type="ORF">NPA09_00950</name>
</gene>
<feature type="binding site" evidence="11">
    <location>
        <position position="222"/>
    </location>
    <ligand>
        <name>NADP(+)</name>
        <dbReference type="ChEBI" id="CHEBI:58349"/>
    </ligand>
</feature>
<dbReference type="Gene3D" id="3.40.50.10860">
    <property type="entry name" value="Leucine Dehydrogenase, chain A, domain 1"/>
    <property type="match status" value="1"/>
</dbReference>
<dbReference type="Pfam" id="PF02882">
    <property type="entry name" value="THF_DHG_CYH_C"/>
    <property type="match status" value="1"/>
</dbReference>
<dbReference type="RefSeq" id="WP_129722204.1">
    <property type="nucleotide sequence ID" value="NZ_CP101808.1"/>
</dbReference>
<keyword evidence="6 11" id="KW-0521">NADP</keyword>
<dbReference type="Pfam" id="PF00763">
    <property type="entry name" value="THF_DHG_CYH"/>
    <property type="match status" value="1"/>
</dbReference>
<dbReference type="EC" id="3.5.4.9" evidence="11"/>
<organism evidence="14 15">
    <name type="scientific">Mycoplasmopsis equigenitalium</name>
    <dbReference type="NCBI Taxonomy" id="114883"/>
    <lineage>
        <taxon>Bacteria</taxon>
        <taxon>Bacillati</taxon>
        <taxon>Mycoplasmatota</taxon>
        <taxon>Mycoplasmoidales</taxon>
        <taxon>Metamycoplasmataceae</taxon>
        <taxon>Mycoplasmopsis</taxon>
    </lineage>
</organism>
<reference evidence="14" key="1">
    <citation type="submission" date="2022-07" db="EMBL/GenBank/DDBJ databases">
        <title>Complete genome of Mycoplasma equigenitalium type strain T37.</title>
        <authorList>
            <person name="Spergser J."/>
        </authorList>
    </citation>
    <scope>NUCLEOTIDE SEQUENCE</scope>
    <source>
        <strain evidence="14">T37</strain>
    </source>
</reference>
<keyword evidence="15" id="KW-1185">Reference proteome</keyword>
<dbReference type="InterPro" id="IPR020631">
    <property type="entry name" value="THF_DH/CycHdrlase_NAD-bd_dom"/>
</dbReference>
<keyword evidence="7 11" id="KW-0560">Oxidoreductase</keyword>
<keyword evidence="2 11" id="KW-0554">One-carbon metabolism</keyword>
<dbReference type="PANTHER" id="PTHR48099:SF5">
    <property type="entry name" value="C-1-TETRAHYDROFOLATE SYNTHASE, CYTOPLASMIC"/>
    <property type="match status" value="1"/>
</dbReference>
<evidence type="ECO:0000259" key="12">
    <source>
        <dbReference type="Pfam" id="PF00763"/>
    </source>
</evidence>
<keyword evidence="8 11" id="KW-0368">Histidine biosynthesis</keyword>
<dbReference type="SUPFAM" id="SSF53223">
    <property type="entry name" value="Aminoacid dehydrogenase-like, N-terminal domain"/>
    <property type="match status" value="1"/>
</dbReference>
<evidence type="ECO:0000256" key="3">
    <source>
        <dbReference type="ARBA" id="ARBA00022605"/>
    </source>
</evidence>
<name>A0ABY5J1N9_9BACT</name>
<evidence type="ECO:0000313" key="14">
    <source>
        <dbReference type="EMBL" id="UUD37129.1"/>
    </source>
</evidence>
<evidence type="ECO:0000256" key="11">
    <source>
        <dbReference type="HAMAP-Rule" id="MF_01576"/>
    </source>
</evidence>
<dbReference type="InterPro" id="IPR020630">
    <property type="entry name" value="THF_DH/CycHdrlase_cat_dom"/>
</dbReference>
<keyword evidence="4 11" id="KW-0658">Purine biosynthesis</keyword>
<feature type="binding site" evidence="11">
    <location>
        <position position="183"/>
    </location>
    <ligand>
        <name>NADP(+)</name>
        <dbReference type="ChEBI" id="CHEBI:58349"/>
    </ligand>
</feature>
<feature type="binding site" evidence="11">
    <location>
        <begin position="158"/>
        <end position="160"/>
    </location>
    <ligand>
        <name>NADP(+)</name>
        <dbReference type="ChEBI" id="CHEBI:58349"/>
    </ligand>
</feature>
<evidence type="ECO:0000256" key="6">
    <source>
        <dbReference type="ARBA" id="ARBA00022857"/>
    </source>
</evidence>
<evidence type="ECO:0000259" key="13">
    <source>
        <dbReference type="Pfam" id="PF02882"/>
    </source>
</evidence>
<dbReference type="EMBL" id="CP101808">
    <property type="protein sequence ID" value="UUD37129.1"/>
    <property type="molecule type" value="Genomic_DNA"/>
</dbReference>
<keyword evidence="10 11" id="KW-0511">Multifunctional enzyme</keyword>
<dbReference type="CDD" id="cd01080">
    <property type="entry name" value="NAD_bind_m-THF_DH_Cyclohyd"/>
    <property type="match status" value="1"/>
</dbReference>
<comment type="pathway">
    <text evidence="1 11">One-carbon metabolism; tetrahydrofolate interconversion.</text>
</comment>
<dbReference type="PANTHER" id="PTHR48099">
    <property type="entry name" value="C-1-TETRAHYDROFOLATE SYNTHASE, CYTOPLASMIC-RELATED"/>
    <property type="match status" value="1"/>
</dbReference>
<comment type="catalytic activity">
    <reaction evidence="11">
        <text>(6R)-5,10-methenyltetrahydrofolate + H2O = (6R)-10-formyltetrahydrofolate + H(+)</text>
        <dbReference type="Rhea" id="RHEA:23700"/>
        <dbReference type="ChEBI" id="CHEBI:15377"/>
        <dbReference type="ChEBI" id="CHEBI:15378"/>
        <dbReference type="ChEBI" id="CHEBI:57455"/>
        <dbReference type="ChEBI" id="CHEBI:195366"/>
        <dbReference type="EC" id="3.5.4.9"/>
    </reaction>
</comment>
<dbReference type="PRINTS" id="PR00085">
    <property type="entry name" value="THFDHDRGNASE"/>
</dbReference>
<evidence type="ECO:0000256" key="8">
    <source>
        <dbReference type="ARBA" id="ARBA00023102"/>
    </source>
</evidence>
<evidence type="ECO:0000256" key="7">
    <source>
        <dbReference type="ARBA" id="ARBA00023002"/>
    </source>
</evidence>
<feature type="domain" description="Tetrahydrofolate dehydrogenase/cyclohydrolase NAD(P)-binding" evidence="13">
    <location>
        <begin position="132"/>
        <end position="268"/>
    </location>
</feature>
<dbReference type="EC" id="1.5.1.5" evidence="11"/>
<keyword evidence="9 11" id="KW-0486">Methionine biosynthesis</keyword>
<accession>A0ABY5J1N9</accession>
<keyword evidence="5 11" id="KW-0378">Hydrolase</keyword>
<protein>
    <recommendedName>
        <fullName evidence="11">Bifunctional protein FolD</fullName>
    </recommendedName>
    <domain>
        <recommendedName>
            <fullName evidence="11">Methylenetetrahydrofolate dehydrogenase</fullName>
            <ecNumber evidence="11">1.5.1.5</ecNumber>
        </recommendedName>
    </domain>
    <domain>
        <recommendedName>
            <fullName evidence="11">Methenyltetrahydrofolate cyclohydrolase</fullName>
            <ecNumber evidence="11">3.5.4.9</ecNumber>
        </recommendedName>
    </domain>
</protein>
<comment type="similarity">
    <text evidence="11">Belongs to the tetrahydrofolate dehydrogenase/cyclohydrolase family.</text>
</comment>
<evidence type="ECO:0000313" key="15">
    <source>
        <dbReference type="Proteomes" id="UP001059576"/>
    </source>
</evidence>
<dbReference type="InterPro" id="IPR036291">
    <property type="entry name" value="NAD(P)-bd_dom_sf"/>
</dbReference>
<evidence type="ECO:0000256" key="5">
    <source>
        <dbReference type="ARBA" id="ARBA00022801"/>
    </source>
</evidence>
<evidence type="ECO:0000256" key="4">
    <source>
        <dbReference type="ARBA" id="ARBA00022755"/>
    </source>
</evidence>
<proteinExistence type="inferred from homology"/>
<evidence type="ECO:0000256" key="9">
    <source>
        <dbReference type="ARBA" id="ARBA00023167"/>
    </source>
</evidence>
<dbReference type="Gene3D" id="3.40.50.720">
    <property type="entry name" value="NAD(P)-binding Rossmann-like Domain"/>
    <property type="match status" value="1"/>
</dbReference>
<dbReference type="Proteomes" id="UP001059576">
    <property type="component" value="Chromosome"/>
</dbReference>
<keyword evidence="3 11" id="KW-0028">Amino-acid biosynthesis</keyword>
<feature type="domain" description="Tetrahydrofolate dehydrogenase/cyclohydrolase catalytic" evidence="12">
    <location>
        <begin position="4"/>
        <end position="113"/>
    </location>
</feature>